<proteinExistence type="inferred from homology"/>
<evidence type="ECO:0000313" key="5">
    <source>
        <dbReference type="Proteomes" id="UP001585080"/>
    </source>
</evidence>
<keyword evidence="2" id="KW-0560">Oxidoreductase</keyword>
<dbReference type="InterPro" id="IPR036291">
    <property type="entry name" value="NAD(P)-bd_dom_sf"/>
</dbReference>
<dbReference type="PROSITE" id="PS00061">
    <property type="entry name" value="ADH_SHORT"/>
    <property type="match status" value="1"/>
</dbReference>
<dbReference type="InterPro" id="IPR002347">
    <property type="entry name" value="SDR_fam"/>
</dbReference>
<name>A0ABV5E8E6_9ACTN</name>
<dbReference type="CDD" id="cd05233">
    <property type="entry name" value="SDR_c"/>
    <property type="match status" value="1"/>
</dbReference>
<dbReference type="EMBL" id="JAYMRP010000007">
    <property type="protein sequence ID" value="MFB8773119.1"/>
    <property type="molecule type" value="Genomic_DNA"/>
</dbReference>
<feature type="compositionally biased region" description="Pro residues" evidence="3">
    <location>
        <begin position="14"/>
        <end position="27"/>
    </location>
</feature>
<dbReference type="Pfam" id="PF13561">
    <property type="entry name" value="adh_short_C2"/>
    <property type="match status" value="1"/>
</dbReference>
<keyword evidence="5" id="KW-1185">Reference proteome</keyword>
<dbReference type="PRINTS" id="PR00080">
    <property type="entry name" value="SDRFAMILY"/>
</dbReference>
<sequence length="286" mass="29790">MAAEPHNPPREPHAPTPKAPAPVPAPAREPHAPTPSAYDLTGRTAFVTGAASGIGRASAVLLARAGATVHCADRDAQGLHETASRIKALGGTAHSHHLDVTDRERLREAVASCGRLDVLAAIAGVMHSSPVLETRDEDLDRVLEVNFKGVLHACQEAVRLMLAHGSGGSIVTMASGAVDTVAPGLLCYGAAKAAVVQLTKTLAAEVGRYGIRVNAVAPGWIRTAMTDRPDSETQAHTEARMTRMSPLGRVGEPEDVAHAVLHRASNASAFTTGQILRPNGGVAMPW</sequence>
<dbReference type="PANTHER" id="PTHR24321">
    <property type="entry name" value="DEHYDROGENASES, SHORT CHAIN"/>
    <property type="match status" value="1"/>
</dbReference>
<dbReference type="PANTHER" id="PTHR24321:SF15">
    <property type="entry name" value="OXIDOREDUCTASE UCPA"/>
    <property type="match status" value="1"/>
</dbReference>
<organism evidence="4 5">
    <name type="scientific">Streptomyces broussonetiae</name>
    <dbReference type="NCBI Taxonomy" id="2686304"/>
    <lineage>
        <taxon>Bacteria</taxon>
        <taxon>Bacillati</taxon>
        <taxon>Actinomycetota</taxon>
        <taxon>Actinomycetes</taxon>
        <taxon>Kitasatosporales</taxon>
        <taxon>Streptomycetaceae</taxon>
        <taxon>Streptomyces</taxon>
    </lineage>
</organism>
<dbReference type="InterPro" id="IPR020904">
    <property type="entry name" value="Sc_DH/Rdtase_CS"/>
</dbReference>
<feature type="region of interest" description="Disordered" evidence="3">
    <location>
        <begin position="1"/>
        <end position="39"/>
    </location>
</feature>
<dbReference type="PRINTS" id="PR00081">
    <property type="entry name" value="GDHRDH"/>
</dbReference>
<gene>
    <name evidence="4" type="ORF">VSS16_10310</name>
</gene>
<dbReference type="Proteomes" id="UP001585080">
    <property type="component" value="Unassembled WGS sequence"/>
</dbReference>
<dbReference type="RefSeq" id="WP_376731999.1">
    <property type="nucleotide sequence ID" value="NZ_JAYMRP010000007.1"/>
</dbReference>
<evidence type="ECO:0000256" key="2">
    <source>
        <dbReference type="ARBA" id="ARBA00023002"/>
    </source>
</evidence>
<comment type="caution">
    <text evidence="4">The sequence shown here is derived from an EMBL/GenBank/DDBJ whole genome shotgun (WGS) entry which is preliminary data.</text>
</comment>
<dbReference type="Gene3D" id="3.40.50.720">
    <property type="entry name" value="NAD(P)-binding Rossmann-like Domain"/>
    <property type="match status" value="1"/>
</dbReference>
<evidence type="ECO:0000256" key="3">
    <source>
        <dbReference type="SAM" id="MobiDB-lite"/>
    </source>
</evidence>
<reference evidence="4 5" key="1">
    <citation type="submission" date="2024-01" db="EMBL/GenBank/DDBJ databases">
        <title>Genome mining of biosynthetic gene clusters to explore secondary metabolites of Streptomyces sp.</title>
        <authorList>
            <person name="Baig A."/>
            <person name="Ajitkumar Shintre N."/>
            <person name="Kumar H."/>
            <person name="Anbarasu A."/>
            <person name="Ramaiah S."/>
        </authorList>
    </citation>
    <scope>NUCLEOTIDE SEQUENCE [LARGE SCALE GENOMIC DNA]</scope>
    <source>
        <strain evidence="4 5">A57</strain>
    </source>
</reference>
<evidence type="ECO:0000313" key="4">
    <source>
        <dbReference type="EMBL" id="MFB8773119.1"/>
    </source>
</evidence>
<evidence type="ECO:0000256" key="1">
    <source>
        <dbReference type="ARBA" id="ARBA00006484"/>
    </source>
</evidence>
<protein>
    <submittedName>
        <fullName evidence="4">SDR family NAD(P)-dependent oxidoreductase</fullName>
    </submittedName>
</protein>
<accession>A0ABV5E8E6</accession>
<comment type="similarity">
    <text evidence="1">Belongs to the short-chain dehydrogenases/reductases (SDR) family.</text>
</comment>
<dbReference type="SUPFAM" id="SSF51735">
    <property type="entry name" value="NAD(P)-binding Rossmann-fold domains"/>
    <property type="match status" value="1"/>
</dbReference>